<keyword evidence="2" id="KW-0472">Membrane</keyword>
<reference evidence="3" key="1">
    <citation type="submission" date="2020-10" db="EMBL/GenBank/DDBJ databases">
        <authorList>
            <person name="Kikuchi T."/>
        </authorList>
    </citation>
    <scope>NUCLEOTIDE SEQUENCE</scope>
    <source>
        <strain evidence="3">NKZ352</strain>
    </source>
</reference>
<keyword evidence="2" id="KW-0812">Transmembrane</keyword>
<comment type="caution">
    <text evidence="3">The sequence shown here is derived from an EMBL/GenBank/DDBJ whole genome shotgun (WGS) entry which is preliminary data.</text>
</comment>
<name>A0A8S1H508_9PELO</name>
<dbReference type="AlphaFoldDB" id="A0A8S1H508"/>
<evidence type="ECO:0000313" key="4">
    <source>
        <dbReference type="Proteomes" id="UP000835052"/>
    </source>
</evidence>
<keyword evidence="2" id="KW-1133">Transmembrane helix</keyword>
<evidence type="ECO:0000256" key="2">
    <source>
        <dbReference type="SAM" id="Phobius"/>
    </source>
</evidence>
<feature type="compositionally biased region" description="Pro residues" evidence="1">
    <location>
        <begin position="49"/>
        <end position="62"/>
    </location>
</feature>
<protein>
    <submittedName>
        <fullName evidence="3">Uncharacterized protein</fullName>
    </submittedName>
</protein>
<dbReference type="EMBL" id="CAJGYM010000018">
    <property type="protein sequence ID" value="CAD6190879.1"/>
    <property type="molecule type" value="Genomic_DNA"/>
</dbReference>
<dbReference type="Proteomes" id="UP000835052">
    <property type="component" value="Unassembled WGS sequence"/>
</dbReference>
<sequence>MFLQVIWLYFLSLPFVTLTLTLCKNPRLETDANVVLISEKQARKKYPSKSPPPVLPTPPQKLTPPKDIPLARSCADKNAEDTLVNVASLETDKNESFIKPIKKAK</sequence>
<feature type="transmembrane region" description="Helical" evidence="2">
    <location>
        <begin position="6"/>
        <end position="23"/>
    </location>
</feature>
<organism evidence="3 4">
    <name type="scientific">Caenorhabditis auriculariae</name>
    <dbReference type="NCBI Taxonomy" id="2777116"/>
    <lineage>
        <taxon>Eukaryota</taxon>
        <taxon>Metazoa</taxon>
        <taxon>Ecdysozoa</taxon>
        <taxon>Nematoda</taxon>
        <taxon>Chromadorea</taxon>
        <taxon>Rhabditida</taxon>
        <taxon>Rhabditina</taxon>
        <taxon>Rhabditomorpha</taxon>
        <taxon>Rhabditoidea</taxon>
        <taxon>Rhabditidae</taxon>
        <taxon>Peloderinae</taxon>
        <taxon>Caenorhabditis</taxon>
    </lineage>
</organism>
<gene>
    <name evidence="3" type="ORF">CAUJ_LOCUS6798</name>
</gene>
<dbReference type="Pfam" id="PF06678">
    <property type="entry name" value="DUF1179"/>
    <property type="match status" value="1"/>
</dbReference>
<feature type="region of interest" description="Disordered" evidence="1">
    <location>
        <begin position="42"/>
        <end position="67"/>
    </location>
</feature>
<evidence type="ECO:0000313" key="3">
    <source>
        <dbReference type="EMBL" id="CAD6190879.1"/>
    </source>
</evidence>
<evidence type="ECO:0000256" key="1">
    <source>
        <dbReference type="SAM" id="MobiDB-lite"/>
    </source>
</evidence>
<dbReference type="InterPro" id="IPR009564">
    <property type="entry name" value="DUF1179"/>
</dbReference>
<proteinExistence type="predicted"/>
<keyword evidence="4" id="KW-1185">Reference proteome</keyword>
<accession>A0A8S1H508</accession>